<evidence type="ECO:0000313" key="13">
    <source>
        <dbReference type="Proteomes" id="UP000216215"/>
    </source>
</evidence>
<evidence type="ECO:0000259" key="11">
    <source>
        <dbReference type="Pfam" id="PF17039"/>
    </source>
</evidence>
<dbReference type="Pfam" id="PF17039">
    <property type="entry name" value="Glyco_tran_10_N"/>
    <property type="match status" value="1"/>
</dbReference>
<dbReference type="Pfam" id="PF00852">
    <property type="entry name" value="Glyco_transf_10"/>
    <property type="match status" value="1"/>
</dbReference>
<dbReference type="InterPro" id="IPR055270">
    <property type="entry name" value="Glyco_tran_10_C"/>
</dbReference>
<dbReference type="Gene3D" id="3.40.50.11660">
    <property type="entry name" value="Glycosyl transferase family 10, C-terminal domain"/>
    <property type="match status" value="1"/>
</dbReference>
<dbReference type="EMBL" id="NPKI01000012">
    <property type="protein sequence ID" value="PAQ02797.1"/>
    <property type="molecule type" value="Genomic_DNA"/>
</dbReference>
<dbReference type="PANTHER" id="PTHR11929:SF194">
    <property type="entry name" value="ALPHA-(1,3)-FUCOSYLTRANSFERASE 10"/>
    <property type="match status" value="1"/>
</dbReference>
<evidence type="ECO:0000256" key="7">
    <source>
        <dbReference type="ARBA" id="ARBA00022989"/>
    </source>
</evidence>
<dbReference type="GO" id="GO:0016020">
    <property type="term" value="C:membrane"/>
    <property type="evidence" value="ECO:0007669"/>
    <property type="project" value="UniProtKB-SubCell"/>
</dbReference>
<evidence type="ECO:0000259" key="10">
    <source>
        <dbReference type="Pfam" id="PF00852"/>
    </source>
</evidence>
<sequence length="329" mass="38246">MPKKEPLVLFYTTFFSKPVDVASIQCDLPGEFTLDKRRIAEATAVVFHIPNFREIGDAWRYPGQYWIAWYMEARSNYKIIKDQKLMRHFDFTMSHERSSEIWCPYLPNSRWWDTVRAKPIGAKTEAAPVVAFQSAPLNYSGRLDLLKSLAEHIKIDSYGRYFRNRTVEGPDRGRKTKIETVSRYKFCLALENSTETDYVTEKLFDAFEAGSVPIYLGTSNVHEFAPPGSYINAADFSSYAELAAYLKYLIVTPEAYEAYFAWRSKPLPDELARLVQDRDPPVFYRLMQFVHQVTDERGQERPAGRPTLPFGPRAYISTRLRKWRKRVPS</sequence>
<keyword evidence="9" id="KW-0325">Glycoprotein</keyword>
<evidence type="ECO:0000256" key="3">
    <source>
        <dbReference type="ARBA" id="ARBA00022676"/>
    </source>
</evidence>
<evidence type="ECO:0000256" key="4">
    <source>
        <dbReference type="ARBA" id="ARBA00022679"/>
    </source>
</evidence>
<evidence type="ECO:0000256" key="5">
    <source>
        <dbReference type="ARBA" id="ARBA00022692"/>
    </source>
</evidence>
<keyword evidence="8" id="KW-0472">Membrane</keyword>
<accession>A0AB36RD23</accession>
<protein>
    <submittedName>
        <fullName evidence="12">Alpha-1,3-fucosyltransferase</fullName>
    </submittedName>
</protein>
<evidence type="ECO:0000256" key="9">
    <source>
        <dbReference type="ARBA" id="ARBA00023180"/>
    </source>
</evidence>
<name>A0AB36RD23_9HYPH</name>
<keyword evidence="6" id="KW-0735">Signal-anchor</keyword>
<evidence type="ECO:0000256" key="1">
    <source>
        <dbReference type="ARBA" id="ARBA00004167"/>
    </source>
</evidence>
<organism evidence="12 13">
    <name type="scientific">Mesorhizobium mediterraneum</name>
    <dbReference type="NCBI Taxonomy" id="43617"/>
    <lineage>
        <taxon>Bacteria</taxon>
        <taxon>Pseudomonadati</taxon>
        <taxon>Pseudomonadota</taxon>
        <taxon>Alphaproteobacteria</taxon>
        <taxon>Hyphomicrobiales</taxon>
        <taxon>Phyllobacteriaceae</taxon>
        <taxon>Mesorhizobium</taxon>
    </lineage>
</organism>
<keyword evidence="7" id="KW-1133">Transmembrane helix</keyword>
<dbReference type="SUPFAM" id="SSF53756">
    <property type="entry name" value="UDP-Glycosyltransferase/glycogen phosphorylase"/>
    <property type="match status" value="1"/>
</dbReference>
<proteinExistence type="inferred from homology"/>
<dbReference type="GO" id="GO:0008417">
    <property type="term" value="F:fucosyltransferase activity"/>
    <property type="evidence" value="ECO:0007669"/>
    <property type="project" value="InterPro"/>
</dbReference>
<keyword evidence="4" id="KW-0808">Transferase</keyword>
<feature type="domain" description="Fucosyltransferase C-terminal" evidence="10">
    <location>
        <begin position="132"/>
        <end position="265"/>
    </location>
</feature>
<gene>
    <name evidence="12" type="ORF">CIT25_08890</name>
</gene>
<evidence type="ECO:0000256" key="6">
    <source>
        <dbReference type="ARBA" id="ARBA00022968"/>
    </source>
</evidence>
<dbReference type="InterPro" id="IPR038577">
    <property type="entry name" value="GT10-like_C_sf"/>
</dbReference>
<dbReference type="InterPro" id="IPR031481">
    <property type="entry name" value="Glyco_tran_10_N"/>
</dbReference>
<evidence type="ECO:0000313" key="12">
    <source>
        <dbReference type="EMBL" id="PAQ02797.1"/>
    </source>
</evidence>
<dbReference type="PANTHER" id="PTHR11929">
    <property type="entry name" value="ALPHA- 1,3 -FUCOSYLTRANSFERASE"/>
    <property type="match status" value="1"/>
</dbReference>
<evidence type="ECO:0000256" key="8">
    <source>
        <dbReference type="ARBA" id="ARBA00023136"/>
    </source>
</evidence>
<keyword evidence="13" id="KW-1185">Reference proteome</keyword>
<keyword evidence="3" id="KW-0328">Glycosyltransferase</keyword>
<dbReference type="Proteomes" id="UP000216215">
    <property type="component" value="Unassembled WGS sequence"/>
</dbReference>
<keyword evidence="5" id="KW-0812">Transmembrane</keyword>
<comment type="caution">
    <text evidence="12">The sequence shown here is derived from an EMBL/GenBank/DDBJ whole genome shotgun (WGS) entry which is preliminary data.</text>
</comment>
<reference evidence="13" key="1">
    <citation type="submission" date="2017-08" db="EMBL/GenBank/DDBJ databases">
        <title>Mesorhizobium wenxinae sp. nov., a novel rhizobial species isolated from root nodules of chickpea (Cicer arietinum L.).</title>
        <authorList>
            <person name="Zhang J."/>
        </authorList>
    </citation>
    <scope>NUCLEOTIDE SEQUENCE [LARGE SCALE GENOMIC DNA]</scope>
    <source>
        <strain evidence="13">USDA 3392</strain>
    </source>
</reference>
<comment type="subcellular location">
    <subcellularLocation>
        <location evidence="1">Membrane</location>
        <topology evidence="1">Single-pass membrane protein</topology>
    </subcellularLocation>
</comment>
<feature type="domain" description="Fucosyltransferase N-terminal" evidence="11">
    <location>
        <begin position="4"/>
        <end position="105"/>
    </location>
</feature>
<comment type="similarity">
    <text evidence="2">Belongs to the glycosyltransferase 10 family.</text>
</comment>
<evidence type="ECO:0000256" key="2">
    <source>
        <dbReference type="ARBA" id="ARBA00008919"/>
    </source>
</evidence>
<dbReference type="AlphaFoldDB" id="A0AB36RD23"/>
<dbReference type="InterPro" id="IPR001503">
    <property type="entry name" value="Glyco_trans_10"/>
</dbReference>